<dbReference type="PANTHER" id="PTHR43767">
    <property type="entry name" value="LONG-CHAIN-FATTY-ACID--COA LIGASE"/>
    <property type="match status" value="1"/>
</dbReference>
<name>A0A4V3JRW0_9LEPT</name>
<dbReference type="InterPro" id="IPR000873">
    <property type="entry name" value="AMP-dep_synth/lig_dom"/>
</dbReference>
<dbReference type="EMBL" id="RQGD01000014">
    <property type="protein sequence ID" value="TGL61931.1"/>
    <property type="molecule type" value="Genomic_DNA"/>
</dbReference>
<evidence type="ECO:0000259" key="2">
    <source>
        <dbReference type="Pfam" id="PF13193"/>
    </source>
</evidence>
<dbReference type="Pfam" id="PF13193">
    <property type="entry name" value="AMP-binding_C"/>
    <property type="match status" value="1"/>
</dbReference>
<reference evidence="3" key="1">
    <citation type="journal article" date="2019" name="PLoS Negl. Trop. Dis.">
        <title>Revisiting the worldwide diversity of Leptospira species in the environment.</title>
        <authorList>
            <person name="Vincent A.T."/>
            <person name="Schiettekatte O."/>
            <person name="Bourhy P."/>
            <person name="Veyrier F.J."/>
            <person name="Picardeau M."/>
        </authorList>
    </citation>
    <scope>NUCLEOTIDE SEQUENCE [LARGE SCALE GENOMIC DNA]</scope>
    <source>
        <strain evidence="3">201702476</strain>
    </source>
</reference>
<proteinExistence type="predicted"/>
<evidence type="ECO:0000313" key="3">
    <source>
        <dbReference type="EMBL" id="TGL61931.1"/>
    </source>
</evidence>
<dbReference type="AlphaFoldDB" id="A0A4V3JRW0"/>
<dbReference type="RefSeq" id="WP_135622696.1">
    <property type="nucleotide sequence ID" value="NZ_RQGD01000014.1"/>
</dbReference>
<dbReference type="GO" id="GO:0016878">
    <property type="term" value="F:acid-thiol ligase activity"/>
    <property type="evidence" value="ECO:0007669"/>
    <property type="project" value="UniProtKB-ARBA"/>
</dbReference>
<dbReference type="PANTHER" id="PTHR43767:SF1">
    <property type="entry name" value="NONRIBOSOMAL PEPTIDE SYNTHASE PES1 (EUROFUNG)-RELATED"/>
    <property type="match status" value="1"/>
</dbReference>
<dbReference type="InterPro" id="IPR050237">
    <property type="entry name" value="ATP-dep_AMP-bd_enzyme"/>
</dbReference>
<dbReference type="InterPro" id="IPR025110">
    <property type="entry name" value="AMP-bd_C"/>
</dbReference>
<comment type="caution">
    <text evidence="3">The sequence shown here is derived from an EMBL/GenBank/DDBJ whole genome shotgun (WGS) entry which is preliminary data.</text>
</comment>
<organism evidence="3 4">
    <name type="scientific">Leptospira ognonensis</name>
    <dbReference type="NCBI Taxonomy" id="2484945"/>
    <lineage>
        <taxon>Bacteria</taxon>
        <taxon>Pseudomonadati</taxon>
        <taxon>Spirochaetota</taxon>
        <taxon>Spirochaetia</taxon>
        <taxon>Leptospirales</taxon>
        <taxon>Leptospiraceae</taxon>
        <taxon>Leptospira</taxon>
    </lineage>
</organism>
<dbReference type="InterPro" id="IPR045851">
    <property type="entry name" value="AMP-bd_C_sf"/>
</dbReference>
<feature type="domain" description="AMP-binding enzyme C-terminal" evidence="2">
    <location>
        <begin position="306"/>
        <end position="375"/>
    </location>
</feature>
<gene>
    <name evidence="3" type="ORF">EHQ58_04820</name>
</gene>
<dbReference type="Proteomes" id="UP000297693">
    <property type="component" value="Unassembled WGS sequence"/>
</dbReference>
<keyword evidence="4" id="KW-1185">Reference proteome</keyword>
<sequence length="386" mass="43918">MAVLRFADLSYFTAGQWEEDLKFAREPILVDPKWENTILAESLLSQLDSLPSREPNVFWMATSGSTGHPKLIRKTKDQISSEALYWKNNLESALGWKWVPSDRFQVTVPLCHLYGLIWGYELPRLLGADIRYSSPSAILEIEFLDSDVLIAIPYTLRSWKEKHIPLPKRIISSGSKFPVPLAQAFRAEGKVDIREIYGSTETGAMGFRNPMWKARFTLLPNVTPRLVSMKEEEVLLVRSEFVSEVAWELKPDTDKPSHWEETKLTDESGFFMTNDIGDYSEIGWNYFGRIDRLIKVKGKRISLDIVESLIASMPEVADVAVVSYADQEDTEIACMIRSNLSPVEIQKSLAKDLPASHLPKKMVLVEKIPKLPNGKTDYRSVMRGFT</sequence>
<protein>
    <recommendedName>
        <fullName evidence="5">Acyl-CoA synthetase</fullName>
    </recommendedName>
</protein>
<dbReference type="InterPro" id="IPR042099">
    <property type="entry name" value="ANL_N_sf"/>
</dbReference>
<dbReference type="Gene3D" id="3.40.50.12780">
    <property type="entry name" value="N-terminal domain of ligase-like"/>
    <property type="match status" value="1"/>
</dbReference>
<dbReference type="Pfam" id="PF00501">
    <property type="entry name" value="AMP-binding"/>
    <property type="match status" value="1"/>
</dbReference>
<accession>A0A4V3JRW0</accession>
<evidence type="ECO:0008006" key="5">
    <source>
        <dbReference type="Google" id="ProtNLM"/>
    </source>
</evidence>
<feature type="domain" description="AMP-dependent synthetase/ligase" evidence="1">
    <location>
        <begin position="48"/>
        <end position="230"/>
    </location>
</feature>
<evidence type="ECO:0000259" key="1">
    <source>
        <dbReference type="Pfam" id="PF00501"/>
    </source>
</evidence>
<dbReference type="Gene3D" id="3.30.300.30">
    <property type="match status" value="1"/>
</dbReference>
<evidence type="ECO:0000313" key="4">
    <source>
        <dbReference type="Proteomes" id="UP000297693"/>
    </source>
</evidence>
<dbReference type="OrthoDB" id="9787658at2"/>
<dbReference type="SUPFAM" id="SSF56801">
    <property type="entry name" value="Acetyl-CoA synthetase-like"/>
    <property type="match status" value="1"/>
</dbReference>